<keyword evidence="9" id="KW-1185">Reference proteome</keyword>
<dbReference type="STRING" id="318479.A0A158Q3R9"/>
<dbReference type="SMART" id="SM01224">
    <property type="entry name" value="G_gamma"/>
    <property type="match status" value="1"/>
</dbReference>
<dbReference type="WBParaSite" id="DME_0000303901-mRNA-1">
    <property type="protein sequence ID" value="DME_0000303901-mRNA-1"/>
    <property type="gene ID" value="DME_0000303901"/>
</dbReference>
<dbReference type="GO" id="GO:0031681">
    <property type="term" value="F:G-protein beta-subunit binding"/>
    <property type="evidence" value="ECO:0007669"/>
    <property type="project" value="InterPro"/>
</dbReference>
<accession>A0A158Q3R9</accession>
<reference evidence="10" key="1">
    <citation type="submission" date="2016-04" db="UniProtKB">
        <authorList>
            <consortium name="WormBaseParasite"/>
        </authorList>
    </citation>
    <scope>IDENTIFICATION</scope>
</reference>
<dbReference type="Pfam" id="PF00631">
    <property type="entry name" value="G-gamma"/>
    <property type="match status" value="1"/>
</dbReference>
<evidence type="ECO:0000313" key="10">
    <source>
        <dbReference type="WBParaSite" id="DME_0000303901-mRNA-1"/>
    </source>
</evidence>
<dbReference type="InterPro" id="IPR001770">
    <property type="entry name" value="G-protein_gamma"/>
</dbReference>
<gene>
    <name evidence="7" type="ORF">DME_LOCUS7198</name>
</gene>
<dbReference type="GO" id="GO:0007186">
    <property type="term" value="P:G protein-coupled receptor signaling pathway"/>
    <property type="evidence" value="ECO:0007669"/>
    <property type="project" value="InterPro"/>
</dbReference>
<comment type="subcellular location">
    <subcellularLocation>
        <location evidence="1">Cell membrane</location>
    </subcellularLocation>
</comment>
<comment type="similarity">
    <text evidence="2">Belongs to the G protein gamma family.</text>
</comment>
<protein>
    <submittedName>
        <fullName evidence="10">G protein gamma domain-containing protein</fullName>
    </submittedName>
</protein>
<evidence type="ECO:0000313" key="9">
    <source>
        <dbReference type="Proteomes" id="UP000274756"/>
    </source>
</evidence>
<dbReference type="Proteomes" id="UP000274756">
    <property type="component" value="Unassembled WGS sequence"/>
</dbReference>
<dbReference type="SUPFAM" id="SSF48670">
    <property type="entry name" value="Transducin (heterotrimeric G protein), gamma chain"/>
    <property type="match status" value="1"/>
</dbReference>
<dbReference type="AlphaFoldDB" id="A0A158Q3R9"/>
<evidence type="ECO:0000256" key="1">
    <source>
        <dbReference type="ARBA" id="ARBA00004236"/>
    </source>
</evidence>
<keyword evidence="4" id="KW-0472">Membrane</keyword>
<evidence type="ECO:0000256" key="4">
    <source>
        <dbReference type="ARBA" id="ARBA00023136"/>
    </source>
</evidence>
<evidence type="ECO:0000259" key="6">
    <source>
        <dbReference type="PROSITE" id="PS50058"/>
    </source>
</evidence>
<sequence length="73" mass="8632">MSTRDMHSVQQALKVVEQLRRERNIRRGAVSASIKDLIRFTQDYQRDDVLLTGFQNDKMNPYRPKSSFQCMLL</sequence>
<dbReference type="InterPro" id="IPR015898">
    <property type="entry name" value="G-protein_gamma-like_dom"/>
</dbReference>
<dbReference type="EMBL" id="UYYG01001159">
    <property type="protein sequence ID" value="VDN57225.1"/>
    <property type="molecule type" value="Genomic_DNA"/>
</dbReference>
<evidence type="ECO:0000256" key="5">
    <source>
        <dbReference type="ARBA" id="ARBA00023224"/>
    </source>
</evidence>
<proteinExistence type="inferred from homology"/>
<keyword evidence="5" id="KW-0807">Transducer</keyword>
<evidence type="ECO:0000256" key="3">
    <source>
        <dbReference type="ARBA" id="ARBA00022475"/>
    </source>
</evidence>
<dbReference type="SMART" id="SM00224">
    <property type="entry name" value="GGL"/>
    <property type="match status" value="1"/>
</dbReference>
<dbReference type="InterPro" id="IPR036284">
    <property type="entry name" value="GGL_sf"/>
</dbReference>
<feature type="domain" description="G protein gamma" evidence="6">
    <location>
        <begin position="5"/>
        <end position="73"/>
    </location>
</feature>
<evidence type="ECO:0000313" key="7">
    <source>
        <dbReference type="EMBL" id="VDN57225.1"/>
    </source>
</evidence>
<dbReference type="OrthoDB" id="6264244at2759"/>
<evidence type="ECO:0000313" key="8">
    <source>
        <dbReference type="Proteomes" id="UP000038040"/>
    </source>
</evidence>
<dbReference type="Proteomes" id="UP000038040">
    <property type="component" value="Unplaced"/>
</dbReference>
<name>A0A158Q3R9_DRAME</name>
<evidence type="ECO:0000256" key="2">
    <source>
        <dbReference type="ARBA" id="ARBA00007431"/>
    </source>
</evidence>
<reference evidence="7 9" key="2">
    <citation type="submission" date="2018-11" db="EMBL/GenBank/DDBJ databases">
        <authorList>
            <consortium name="Pathogen Informatics"/>
        </authorList>
    </citation>
    <scope>NUCLEOTIDE SEQUENCE [LARGE SCALE GENOMIC DNA]</scope>
</reference>
<dbReference type="Gene3D" id="4.10.260.10">
    <property type="entry name" value="Transducin (heterotrimeric G protein), gamma chain"/>
    <property type="match status" value="1"/>
</dbReference>
<dbReference type="PANTHER" id="PTHR13809">
    <property type="entry name" value="GUANINE NUCLEOTIDE-BINDING PROTEIN GAMMA SUBUNIT"/>
    <property type="match status" value="1"/>
</dbReference>
<keyword evidence="3" id="KW-1003">Cell membrane</keyword>
<dbReference type="GO" id="GO:0005834">
    <property type="term" value="C:heterotrimeric G-protein complex"/>
    <property type="evidence" value="ECO:0007669"/>
    <property type="project" value="InterPro"/>
</dbReference>
<dbReference type="PROSITE" id="PS50058">
    <property type="entry name" value="G_PROTEIN_GAMMA"/>
    <property type="match status" value="1"/>
</dbReference>
<organism evidence="8 10">
    <name type="scientific">Dracunculus medinensis</name>
    <name type="common">Guinea worm</name>
    <dbReference type="NCBI Taxonomy" id="318479"/>
    <lineage>
        <taxon>Eukaryota</taxon>
        <taxon>Metazoa</taxon>
        <taxon>Ecdysozoa</taxon>
        <taxon>Nematoda</taxon>
        <taxon>Chromadorea</taxon>
        <taxon>Rhabditida</taxon>
        <taxon>Spirurina</taxon>
        <taxon>Dracunculoidea</taxon>
        <taxon>Dracunculidae</taxon>
        <taxon>Dracunculus</taxon>
    </lineage>
</organism>